<gene>
    <name evidence="4" type="ORF">FHR32_003051</name>
</gene>
<feature type="domain" description="Putative zinc-finger" evidence="3">
    <location>
        <begin position="6"/>
        <end position="40"/>
    </location>
</feature>
<proteinExistence type="predicted"/>
<dbReference type="InterPro" id="IPR041916">
    <property type="entry name" value="Anti_sigma_zinc_sf"/>
</dbReference>
<protein>
    <submittedName>
        <fullName evidence="4">Anti-sigma factor RsiW</fullName>
    </submittedName>
</protein>
<evidence type="ECO:0000259" key="3">
    <source>
        <dbReference type="Pfam" id="PF13490"/>
    </source>
</evidence>
<accession>A0A7W7W9C5</accession>
<name>A0A7W7W9C5_9ACTN</name>
<comment type="caution">
    <text evidence="4">The sequence shown here is derived from an EMBL/GenBank/DDBJ whole genome shotgun (WGS) entry which is preliminary data.</text>
</comment>
<keyword evidence="1" id="KW-0805">Transcription regulation</keyword>
<organism evidence="4 5">
    <name type="scientific">Streptosporangium album</name>
    <dbReference type="NCBI Taxonomy" id="47479"/>
    <lineage>
        <taxon>Bacteria</taxon>
        <taxon>Bacillati</taxon>
        <taxon>Actinomycetota</taxon>
        <taxon>Actinomycetes</taxon>
        <taxon>Streptosporangiales</taxon>
        <taxon>Streptosporangiaceae</taxon>
        <taxon>Streptosporangium</taxon>
    </lineage>
</organism>
<dbReference type="InterPro" id="IPR027383">
    <property type="entry name" value="Znf_put"/>
</dbReference>
<keyword evidence="2" id="KW-0804">Transcription</keyword>
<evidence type="ECO:0000313" key="5">
    <source>
        <dbReference type="Proteomes" id="UP000534286"/>
    </source>
</evidence>
<dbReference type="EMBL" id="JACHJU010000001">
    <property type="protein sequence ID" value="MBB4938746.1"/>
    <property type="molecule type" value="Genomic_DNA"/>
</dbReference>
<evidence type="ECO:0000313" key="4">
    <source>
        <dbReference type="EMBL" id="MBB4938746.1"/>
    </source>
</evidence>
<evidence type="ECO:0000256" key="2">
    <source>
        <dbReference type="ARBA" id="ARBA00023163"/>
    </source>
</evidence>
<reference evidence="4 5" key="1">
    <citation type="submission" date="2020-08" db="EMBL/GenBank/DDBJ databases">
        <title>Sequencing the genomes of 1000 actinobacteria strains.</title>
        <authorList>
            <person name="Klenk H.-P."/>
        </authorList>
    </citation>
    <scope>NUCLEOTIDE SEQUENCE [LARGE SCALE GENOMIC DNA]</scope>
    <source>
        <strain evidence="4 5">DSM 43023</strain>
    </source>
</reference>
<dbReference type="Gene3D" id="1.10.10.1320">
    <property type="entry name" value="Anti-sigma factor, zinc-finger domain"/>
    <property type="match status" value="1"/>
</dbReference>
<evidence type="ECO:0000256" key="1">
    <source>
        <dbReference type="ARBA" id="ARBA00023015"/>
    </source>
</evidence>
<sequence length="79" mass="9157">MKRFSCDESVELVTAYLEDELDELTRDRFEEHLVACEGCARHLAQSRTTVVALGELRPQGLPGDMRERLLTAFRERRHP</sequence>
<dbReference type="Pfam" id="PF13490">
    <property type="entry name" value="zf-HC2"/>
    <property type="match status" value="1"/>
</dbReference>
<dbReference type="Proteomes" id="UP000534286">
    <property type="component" value="Unassembled WGS sequence"/>
</dbReference>
<dbReference type="AlphaFoldDB" id="A0A7W7W9C5"/>
<dbReference type="RefSeq" id="WP_184754875.1">
    <property type="nucleotide sequence ID" value="NZ_BAABEK010000010.1"/>
</dbReference>
<keyword evidence="5" id="KW-1185">Reference proteome</keyword>